<protein>
    <submittedName>
        <fullName evidence="6">SLAF7 protein</fullName>
    </submittedName>
</protein>
<keyword evidence="3" id="KW-0472">Membrane</keyword>
<evidence type="ECO:0000313" key="7">
    <source>
        <dbReference type="Proteomes" id="UP000579685"/>
    </source>
</evidence>
<gene>
    <name evidence="6" type="primary">Slamf7</name>
    <name evidence="6" type="ORF">PHANIT_R15329</name>
</gene>
<keyword evidence="7" id="KW-1185">Reference proteome</keyword>
<evidence type="ECO:0000256" key="3">
    <source>
        <dbReference type="ARBA" id="ARBA00023136"/>
    </source>
</evidence>
<dbReference type="InterPro" id="IPR036179">
    <property type="entry name" value="Ig-like_dom_sf"/>
</dbReference>
<evidence type="ECO:0000313" key="6">
    <source>
        <dbReference type="EMBL" id="NXO73188.1"/>
    </source>
</evidence>
<evidence type="ECO:0000256" key="2">
    <source>
        <dbReference type="ARBA" id="ARBA00022729"/>
    </source>
</evidence>
<evidence type="ECO:0000259" key="5">
    <source>
        <dbReference type="PROSITE" id="PS50835"/>
    </source>
</evidence>
<dbReference type="PROSITE" id="PS50835">
    <property type="entry name" value="IG_LIKE"/>
    <property type="match status" value="1"/>
</dbReference>
<dbReference type="Proteomes" id="UP000579685">
    <property type="component" value="Unassembled WGS sequence"/>
</dbReference>
<feature type="domain" description="Ig-like" evidence="5">
    <location>
        <begin position="123"/>
        <end position="198"/>
    </location>
</feature>
<proteinExistence type="predicted"/>
<dbReference type="EMBL" id="VXBQ01015974">
    <property type="protein sequence ID" value="NXO73188.1"/>
    <property type="molecule type" value="Genomic_DNA"/>
</dbReference>
<accession>A0A7L1UJW6</accession>
<dbReference type="InterPro" id="IPR013783">
    <property type="entry name" value="Ig-like_fold"/>
</dbReference>
<dbReference type="InterPro" id="IPR007110">
    <property type="entry name" value="Ig-like_dom"/>
</dbReference>
<feature type="non-terminal residue" evidence="6">
    <location>
        <position position="208"/>
    </location>
</feature>
<feature type="non-terminal residue" evidence="6">
    <location>
        <position position="1"/>
    </location>
</feature>
<sequence length="208" mass="22308">YPNFSSHLHPKFSPVFLSPVSASDTTELIGAVGGSVTFRTQNTDRSAALWTFGNEAIVTVIFGNLPQPVFFQEKFQTRFAISESGRALSITPLRMEDAGTYSVIINGLKSTFILHVYEELAEPRVSCEAQNCSGGSCSFSLRCSAPGAGLGNVSYVWSAGHRPWGEGPELLWGNESSRDAPGPLTCMARNPVSSRNVTVTEPAELCAG</sequence>
<dbReference type="PANTHER" id="PTHR12080:SF55">
    <property type="entry name" value="LYMPHOCYTE FUNCTION-ASSOCIATED ANTIGEN 3"/>
    <property type="match status" value="1"/>
</dbReference>
<dbReference type="PANTHER" id="PTHR12080">
    <property type="entry name" value="SIGNALING LYMPHOCYTIC ACTIVATION MOLECULE"/>
    <property type="match status" value="1"/>
</dbReference>
<organism evidence="6 7">
    <name type="scientific">Phainopepla nitens</name>
    <name type="common">Phainopepla</name>
    <dbReference type="NCBI Taxonomy" id="161653"/>
    <lineage>
        <taxon>Eukaryota</taxon>
        <taxon>Metazoa</taxon>
        <taxon>Chordata</taxon>
        <taxon>Craniata</taxon>
        <taxon>Vertebrata</taxon>
        <taxon>Euteleostomi</taxon>
        <taxon>Archelosauria</taxon>
        <taxon>Archosauria</taxon>
        <taxon>Dinosauria</taxon>
        <taxon>Saurischia</taxon>
        <taxon>Theropoda</taxon>
        <taxon>Coelurosauria</taxon>
        <taxon>Aves</taxon>
        <taxon>Neognathae</taxon>
        <taxon>Neoaves</taxon>
        <taxon>Telluraves</taxon>
        <taxon>Australaves</taxon>
        <taxon>Passeriformes</taxon>
        <taxon>Bombycillidae</taxon>
        <taxon>Phainopepla</taxon>
    </lineage>
</organism>
<dbReference type="GO" id="GO:0016020">
    <property type="term" value="C:membrane"/>
    <property type="evidence" value="ECO:0007669"/>
    <property type="project" value="UniProtKB-SubCell"/>
</dbReference>
<dbReference type="AlphaFoldDB" id="A0A7L1UJW6"/>
<evidence type="ECO:0000256" key="1">
    <source>
        <dbReference type="ARBA" id="ARBA00004370"/>
    </source>
</evidence>
<comment type="subcellular location">
    <subcellularLocation>
        <location evidence="1">Membrane</location>
    </subcellularLocation>
</comment>
<comment type="caution">
    <text evidence="6">The sequence shown here is derived from an EMBL/GenBank/DDBJ whole genome shotgun (WGS) entry which is preliminary data.</text>
</comment>
<evidence type="ECO:0000256" key="4">
    <source>
        <dbReference type="ARBA" id="ARBA00023180"/>
    </source>
</evidence>
<keyword evidence="2" id="KW-0732">Signal</keyword>
<dbReference type="SUPFAM" id="SSF48726">
    <property type="entry name" value="Immunoglobulin"/>
    <property type="match status" value="1"/>
</dbReference>
<dbReference type="Gene3D" id="2.60.40.10">
    <property type="entry name" value="Immunoglobulins"/>
    <property type="match status" value="2"/>
</dbReference>
<reference evidence="6 7" key="1">
    <citation type="submission" date="2019-09" db="EMBL/GenBank/DDBJ databases">
        <title>Bird 10,000 Genomes (B10K) Project - Family phase.</title>
        <authorList>
            <person name="Zhang G."/>
        </authorList>
    </citation>
    <scope>NUCLEOTIDE SEQUENCE [LARGE SCALE GENOMIC DNA]</scope>
    <source>
        <strain evidence="6">B10K-DU-002-32</strain>
        <tissue evidence="6">Muscle</tissue>
    </source>
</reference>
<dbReference type="InterPro" id="IPR015631">
    <property type="entry name" value="CD2/SLAM_rcpt"/>
</dbReference>
<name>A0A7L1UJW6_PHANI</name>
<keyword evidence="4" id="KW-0325">Glycoprotein</keyword>